<proteinExistence type="predicted"/>
<evidence type="ECO:0000256" key="4">
    <source>
        <dbReference type="PROSITE-ProRule" id="PRU00236"/>
    </source>
</evidence>
<dbReference type="EMBL" id="MVDE01000001">
    <property type="protein sequence ID" value="PKQ69529.1"/>
    <property type="molecule type" value="Genomic_DNA"/>
</dbReference>
<dbReference type="PANTHER" id="PTHR11085:SF10">
    <property type="entry name" value="NAD-DEPENDENT PROTEIN DEACYLASE SIRTUIN-5, MITOCHONDRIAL-RELATED"/>
    <property type="match status" value="1"/>
</dbReference>
<evidence type="ECO:0000313" key="7">
    <source>
        <dbReference type="Proteomes" id="UP000233618"/>
    </source>
</evidence>
<dbReference type="RefSeq" id="WP_101307950.1">
    <property type="nucleotide sequence ID" value="NZ_MVDE01000001.1"/>
</dbReference>
<dbReference type="PANTHER" id="PTHR11085">
    <property type="entry name" value="NAD-DEPENDENT PROTEIN DEACYLASE SIRTUIN-5, MITOCHONDRIAL-RELATED"/>
    <property type="match status" value="1"/>
</dbReference>
<dbReference type="InterPro" id="IPR026591">
    <property type="entry name" value="Sirtuin_cat_small_dom_sf"/>
</dbReference>
<evidence type="ECO:0000313" key="6">
    <source>
        <dbReference type="EMBL" id="PKQ69529.1"/>
    </source>
</evidence>
<dbReference type="SUPFAM" id="SSF52467">
    <property type="entry name" value="DHS-like NAD/FAD-binding domain"/>
    <property type="match status" value="1"/>
</dbReference>
<dbReference type="EC" id="2.3.1.286" evidence="1"/>
<dbReference type="Proteomes" id="UP000233618">
    <property type="component" value="Unassembled WGS sequence"/>
</dbReference>
<keyword evidence="2" id="KW-0808">Transferase</keyword>
<comment type="caution">
    <text evidence="4">Lacks conserved residue(s) required for the propagation of feature annotation.</text>
</comment>
<protein>
    <recommendedName>
        <fullName evidence="1">protein acetyllysine N-acetyltransferase</fullName>
        <ecNumber evidence="1">2.3.1.286</ecNumber>
    </recommendedName>
</protein>
<dbReference type="PROSITE" id="PS50305">
    <property type="entry name" value="SIRTUIN"/>
    <property type="match status" value="1"/>
</dbReference>
<name>A0A2N3IGT8_9BACT</name>
<dbReference type="GO" id="GO:0070403">
    <property type="term" value="F:NAD+ binding"/>
    <property type="evidence" value="ECO:0007669"/>
    <property type="project" value="InterPro"/>
</dbReference>
<dbReference type="Gene3D" id="3.40.50.1220">
    <property type="entry name" value="TPP-binding domain"/>
    <property type="match status" value="1"/>
</dbReference>
<dbReference type="CDD" id="cd01407">
    <property type="entry name" value="SIR2-fam"/>
    <property type="match status" value="1"/>
</dbReference>
<dbReference type="GO" id="GO:0017136">
    <property type="term" value="F:histone deacetylase activity, NAD-dependent"/>
    <property type="evidence" value="ECO:0007669"/>
    <property type="project" value="TreeGrafter"/>
</dbReference>
<dbReference type="InterPro" id="IPR026590">
    <property type="entry name" value="Ssirtuin_cat_dom"/>
</dbReference>
<dbReference type="AlphaFoldDB" id="A0A2N3IGT8"/>
<evidence type="ECO:0000256" key="1">
    <source>
        <dbReference type="ARBA" id="ARBA00012928"/>
    </source>
</evidence>
<keyword evidence="7" id="KW-1185">Reference proteome</keyword>
<gene>
    <name evidence="6" type="ORF">BZG01_00955</name>
</gene>
<organism evidence="6 7">
    <name type="scientific">Labilibaculum manganireducens</name>
    <dbReference type="NCBI Taxonomy" id="1940525"/>
    <lineage>
        <taxon>Bacteria</taxon>
        <taxon>Pseudomonadati</taxon>
        <taxon>Bacteroidota</taxon>
        <taxon>Bacteroidia</taxon>
        <taxon>Marinilabiliales</taxon>
        <taxon>Marinifilaceae</taxon>
        <taxon>Labilibaculum</taxon>
    </lineage>
</organism>
<accession>A0A2N3IGT8</accession>
<dbReference type="Gene3D" id="3.30.1600.10">
    <property type="entry name" value="SIR2/SIRT2 'Small Domain"/>
    <property type="match status" value="1"/>
</dbReference>
<evidence type="ECO:0000256" key="2">
    <source>
        <dbReference type="ARBA" id="ARBA00022679"/>
    </source>
</evidence>
<evidence type="ECO:0000259" key="5">
    <source>
        <dbReference type="PROSITE" id="PS50305"/>
    </source>
</evidence>
<evidence type="ECO:0000256" key="3">
    <source>
        <dbReference type="ARBA" id="ARBA00023027"/>
    </source>
</evidence>
<dbReference type="InterPro" id="IPR050134">
    <property type="entry name" value="NAD-dep_sirtuin_deacylases"/>
</dbReference>
<reference evidence="6 7" key="1">
    <citation type="journal article" date="2017" name="Front. Microbiol.">
        <title>Labilibaculum manganireducens gen. nov., sp. nov. and Labilibaculum filiforme sp. nov., Novel Bacteroidetes Isolated from Subsurface Sediments of the Baltic Sea.</title>
        <authorList>
            <person name="Vandieken V."/>
            <person name="Marshall I.P."/>
            <person name="Niemann H."/>
            <person name="Engelen B."/>
            <person name="Cypionka H."/>
        </authorList>
    </citation>
    <scope>NUCLEOTIDE SEQUENCE [LARGE SCALE GENOMIC DNA]</scope>
    <source>
        <strain evidence="6 7">59.10-2M</strain>
    </source>
</reference>
<keyword evidence="3" id="KW-0520">NAD</keyword>
<dbReference type="InterPro" id="IPR003000">
    <property type="entry name" value="Sirtuin"/>
</dbReference>
<comment type="caution">
    <text evidence="6">The sequence shown here is derived from an EMBL/GenBank/DDBJ whole genome shotgun (WGS) entry which is preliminary data.</text>
</comment>
<feature type="domain" description="Deacetylase sirtuin-type" evidence="5">
    <location>
        <begin position="4"/>
        <end position="254"/>
    </location>
</feature>
<sequence>MKNKLNSKVDVRQAAELIRNSGSMIAFTGAGISVESGIPPFRGPEGLWSRYDPQCLDLDFFHSHPKESWTAIKAIFYDFFGKAEFNQAHRVLADFETKGLLKALVTQNIDNLHQMAGSKNVLEFHGNSQKMICPVCDRLYLPNEVDLNKLPPRCIHDGEVLKPDFVFFGEGIPENAYRKSLLAARMTDLVLIIGTTGEVMPAAMIPNEAKRAGAVIIEINTEPSNYTHRITDIFLQGKASEILGELEKVIFPKK</sequence>
<dbReference type="Pfam" id="PF02146">
    <property type="entry name" value="SIR2"/>
    <property type="match status" value="1"/>
</dbReference>
<dbReference type="InterPro" id="IPR029035">
    <property type="entry name" value="DHS-like_NAD/FAD-binding_dom"/>
</dbReference>